<comment type="caution">
    <text evidence="1">The sequence shown here is derived from an EMBL/GenBank/DDBJ whole genome shotgun (WGS) entry which is preliminary data.</text>
</comment>
<dbReference type="Proteomes" id="UP001527866">
    <property type="component" value="Unassembled WGS sequence"/>
</dbReference>
<accession>A0ABT4U040</accession>
<protein>
    <submittedName>
        <fullName evidence="1">Uncharacterized protein</fullName>
    </submittedName>
</protein>
<dbReference type="EMBL" id="JAQFWQ010000012">
    <property type="protein sequence ID" value="MDA2810292.1"/>
    <property type="molecule type" value="Genomic_DNA"/>
</dbReference>
<evidence type="ECO:0000313" key="2">
    <source>
        <dbReference type="Proteomes" id="UP001527866"/>
    </source>
</evidence>
<dbReference type="RefSeq" id="WP_270684345.1">
    <property type="nucleotide sequence ID" value="NZ_JAQFWQ010000012.1"/>
</dbReference>
<evidence type="ECO:0000313" key="1">
    <source>
        <dbReference type="EMBL" id="MDA2810292.1"/>
    </source>
</evidence>
<organism evidence="1 2">
    <name type="scientific">Nocardiopsis endophytica</name>
    <dbReference type="NCBI Taxonomy" id="3018445"/>
    <lineage>
        <taxon>Bacteria</taxon>
        <taxon>Bacillati</taxon>
        <taxon>Actinomycetota</taxon>
        <taxon>Actinomycetes</taxon>
        <taxon>Streptosporangiales</taxon>
        <taxon>Nocardiopsidaceae</taxon>
        <taxon>Nocardiopsis</taxon>
    </lineage>
</organism>
<name>A0ABT4U040_9ACTN</name>
<keyword evidence="2" id="KW-1185">Reference proteome</keyword>
<gene>
    <name evidence="1" type="ORF">O4J56_06540</name>
</gene>
<proteinExistence type="predicted"/>
<sequence>MATRTTSTRPVFDPRTLRAQLEQFAPDRLAQFDEGRSQAEAKSRAHTDPEPLRAFVEGWAVEMEIVKRAEWREQMRRLSERRANPASGTLEEARQIAAEVSRIRTEAACAAGVLRKRA</sequence>
<reference evidence="1 2" key="1">
    <citation type="submission" date="2023-01" db="EMBL/GenBank/DDBJ databases">
        <title>Draft genome sequence of Nocardiopsis sp. RSe5-2 isolated from halophytes.</title>
        <authorList>
            <person name="Duangmal K."/>
            <person name="Chantavorakit T."/>
        </authorList>
    </citation>
    <scope>NUCLEOTIDE SEQUENCE [LARGE SCALE GENOMIC DNA]</scope>
    <source>
        <strain evidence="1 2">RSe5-2</strain>
    </source>
</reference>